<keyword evidence="3" id="KW-1185">Reference proteome</keyword>
<reference evidence="3" key="1">
    <citation type="journal article" date="2019" name="Int. J. Syst. Evol. Microbiol.">
        <title>The Global Catalogue of Microorganisms (GCM) 10K type strain sequencing project: providing services to taxonomists for standard genome sequencing and annotation.</title>
        <authorList>
            <consortium name="The Broad Institute Genomics Platform"/>
            <consortium name="The Broad Institute Genome Sequencing Center for Infectious Disease"/>
            <person name="Wu L."/>
            <person name="Ma J."/>
        </authorList>
    </citation>
    <scope>NUCLEOTIDE SEQUENCE [LARGE SCALE GENOMIC DNA]</scope>
    <source>
        <strain evidence="3">KCTC 15012</strain>
    </source>
</reference>
<dbReference type="RefSeq" id="WP_377318713.1">
    <property type="nucleotide sequence ID" value="NZ_JBHUIY010000049.1"/>
</dbReference>
<dbReference type="SUPFAM" id="SSF51269">
    <property type="entry name" value="AFP III-like domain"/>
    <property type="match status" value="1"/>
</dbReference>
<dbReference type="Gene3D" id="3.90.1210.10">
    <property type="entry name" value="Antifreeze-like/N-acetylneuraminic acid synthase C-terminal domain"/>
    <property type="match status" value="1"/>
</dbReference>
<accession>A0ABW5CE63</accession>
<name>A0ABW5CE63_9PROT</name>
<dbReference type="InterPro" id="IPR051690">
    <property type="entry name" value="PseI-like"/>
</dbReference>
<dbReference type="InterPro" id="IPR013974">
    <property type="entry name" value="SAF"/>
</dbReference>
<dbReference type="Proteomes" id="UP001597296">
    <property type="component" value="Unassembled WGS sequence"/>
</dbReference>
<dbReference type="PANTHER" id="PTHR42966">
    <property type="entry name" value="N-ACETYLNEURAMINATE SYNTHASE"/>
    <property type="match status" value="1"/>
</dbReference>
<dbReference type="InterPro" id="IPR013785">
    <property type="entry name" value="Aldolase_TIM"/>
</dbReference>
<proteinExistence type="predicted"/>
<dbReference type="CDD" id="cd11615">
    <property type="entry name" value="SAF_NeuB_like"/>
    <property type="match status" value="1"/>
</dbReference>
<gene>
    <name evidence="2" type="ORF">ACFSNB_16905</name>
</gene>
<dbReference type="Gene3D" id="3.20.20.70">
    <property type="entry name" value="Aldolase class I"/>
    <property type="match status" value="1"/>
</dbReference>
<dbReference type="InterPro" id="IPR006190">
    <property type="entry name" value="SAF_AFP_Neu5Ac"/>
</dbReference>
<dbReference type="InterPro" id="IPR057736">
    <property type="entry name" value="SAF_PseI/NeuA/NeuB"/>
</dbReference>
<comment type="caution">
    <text evidence="2">The sequence shown here is derived from an EMBL/GenBank/DDBJ whole genome shotgun (WGS) entry which is preliminary data.</text>
</comment>
<feature type="domain" description="AFP-like" evidence="1">
    <location>
        <begin position="279"/>
        <end position="335"/>
    </location>
</feature>
<evidence type="ECO:0000313" key="2">
    <source>
        <dbReference type="EMBL" id="MFD2235485.1"/>
    </source>
</evidence>
<dbReference type="SUPFAM" id="SSF51569">
    <property type="entry name" value="Aldolase"/>
    <property type="match status" value="1"/>
</dbReference>
<sequence>MAVHVVAEVGPNHNGSLETAFEMIRRLAATGVDSVKFQLGAPERVYSRDAFKADYQKRNDGERSAIEMSKAVQFPREAHLALAAACAEAGVAYACTAFDVESLRFLDEAIDLPYFKVASGELLTLDMLEFIAERRRPVQLSTGMSTFEEIDQALGVLTAKGLRDITILHCVSNYPAPYADINLRLLPELARRFGLPVGYSDHSLGVECCLAAVALGACVLEKHVTPDPTLPGPDHKASATIEEMGALVSSVRKVEQALGGAGKVFSAAEEGVRRMARKSIVTAIDLPAGHVLTSTDITFKRPGTGVSPMERDRVIGRRLARPLEADRVITPDDLA</sequence>
<dbReference type="PROSITE" id="PS50844">
    <property type="entry name" value="AFP_LIKE"/>
    <property type="match status" value="1"/>
</dbReference>
<organism evidence="2 3">
    <name type="scientific">Phaeospirillum tilakii</name>
    <dbReference type="NCBI Taxonomy" id="741673"/>
    <lineage>
        <taxon>Bacteria</taxon>
        <taxon>Pseudomonadati</taxon>
        <taxon>Pseudomonadota</taxon>
        <taxon>Alphaproteobacteria</taxon>
        <taxon>Rhodospirillales</taxon>
        <taxon>Rhodospirillaceae</taxon>
        <taxon>Phaeospirillum</taxon>
    </lineage>
</organism>
<dbReference type="SMART" id="SM00858">
    <property type="entry name" value="SAF"/>
    <property type="match status" value="1"/>
</dbReference>
<protein>
    <submittedName>
        <fullName evidence="2">N-acetylneuraminate synthase family protein</fullName>
    </submittedName>
</protein>
<dbReference type="InterPro" id="IPR013132">
    <property type="entry name" value="PseI/NeuA/B-like_N"/>
</dbReference>
<dbReference type="EMBL" id="JBHUIY010000049">
    <property type="protein sequence ID" value="MFD2235485.1"/>
    <property type="molecule type" value="Genomic_DNA"/>
</dbReference>
<dbReference type="PANTHER" id="PTHR42966:SF1">
    <property type="entry name" value="SIALIC ACID SYNTHASE"/>
    <property type="match status" value="1"/>
</dbReference>
<evidence type="ECO:0000313" key="3">
    <source>
        <dbReference type="Proteomes" id="UP001597296"/>
    </source>
</evidence>
<evidence type="ECO:0000259" key="1">
    <source>
        <dbReference type="PROSITE" id="PS50844"/>
    </source>
</evidence>
<dbReference type="Pfam" id="PF08666">
    <property type="entry name" value="SAF"/>
    <property type="match status" value="1"/>
</dbReference>
<dbReference type="InterPro" id="IPR036732">
    <property type="entry name" value="AFP_Neu5c_C_sf"/>
</dbReference>
<dbReference type="Pfam" id="PF03102">
    <property type="entry name" value="NeuB"/>
    <property type="match status" value="1"/>
</dbReference>